<reference evidence="4 5" key="1">
    <citation type="submission" date="2020-09" db="EMBL/GenBank/DDBJ databases">
        <title>Parvimonas S3374 sp. nov.</title>
        <authorList>
            <person name="Buhl M."/>
        </authorList>
    </citation>
    <scope>NUCLEOTIDE SEQUENCE [LARGE SCALE GENOMIC DNA]</scope>
    <source>
        <strain evidence="4 5">S3374</strain>
    </source>
</reference>
<dbReference type="EMBL" id="JACVDA010000013">
    <property type="protein sequence ID" value="MBK1468763.1"/>
    <property type="molecule type" value="Genomic_DNA"/>
</dbReference>
<dbReference type="RefSeq" id="WP_201275675.1">
    <property type="nucleotide sequence ID" value="NZ_JACVDA010000013.1"/>
</dbReference>
<dbReference type="InterPro" id="IPR051259">
    <property type="entry name" value="rRNA_Methyltransferase"/>
</dbReference>
<dbReference type="InterPro" id="IPR029028">
    <property type="entry name" value="Alpha/beta_knot_MTases"/>
</dbReference>
<name>A0ABS1C9H5_9FIRM</name>
<keyword evidence="2" id="KW-0808">Transferase</keyword>
<dbReference type="Gene3D" id="3.40.1280.10">
    <property type="match status" value="1"/>
</dbReference>
<dbReference type="CDD" id="cd18082">
    <property type="entry name" value="SpoU-like_family"/>
    <property type="match status" value="1"/>
</dbReference>
<dbReference type="Pfam" id="PF00588">
    <property type="entry name" value="SpoU_methylase"/>
    <property type="match status" value="1"/>
</dbReference>
<dbReference type="GO" id="GO:0032259">
    <property type="term" value="P:methylation"/>
    <property type="evidence" value="ECO:0007669"/>
    <property type="project" value="UniProtKB-KW"/>
</dbReference>
<sequence>MEFCKYKKDLNFSYTMGAFPTIELLQSEKYKTIAVLVHSKYDDKEKVEKFCAENRVNLIYNDKIVNKLQKKENTLVIGVFEKNFAKIKKDNHILLCEPRDKGNLGTILRTALGFGFKNIAIIDGCDVFDPKTVRASMGAIFKMNIEIFENFEDYKKNFEENNIYSFILNEKSTSLKNVEIKKPFTLMFGNESHGLENFDLKGTNPVFIEQTKDVDSFNLPIASAIAMYKFTER</sequence>
<organism evidence="4 5">
    <name type="scientific">Parvimonas parva</name>
    <dbReference type="NCBI Taxonomy" id="2769485"/>
    <lineage>
        <taxon>Bacteria</taxon>
        <taxon>Bacillati</taxon>
        <taxon>Bacillota</taxon>
        <taxon>Tissierellia</taxon>
        <taxon>Tissierellales</taxon>
        <taxon>Peptoniphilaceae</taxon>
        <taxon>Parvimonas</taxon>
    </lineage>
</organism>
<dbReference type="GO" id="GO:0008168">
    <property type="term" value="F:methyltransferase activity"/>
    <property type="evidence" value="ECO:0007669"/>
    <property type="project" value="UniProtKB-KW"/>
</dbReference>
<proteinExistence type="predicted"/>
<evidence type="ECO:0000313" key="5">
    <source>
        <dbReference type="Proteomes" id="UP000823123"/>
    </source>
</evidence>
<dbReference type="InterPro" id="IPR001537">
    <property type="entry name" value="SpoU_MeTrfase"/>
</dbReference>
<accession>A0ABS1C9H5</accession>
<evidence type="ECO:0000313" key="4">
    <source>
        <dbReference type="EMBL" id="MBK1468763.1"/>
    </source>
</evidence>
<protein>
    <submittedName>
        <fullName evidence="4">TrmH family RNA methyltransferase</fullName>
    </submittedName>
</protein>
<dbReference type="PANTHER" id="PTHR43191:SF2">
    <property type="entry name" value="RRNA METHYLTRANSFERASE 3, MITOCHONDRIAL"/>
    <property type="match status" value="1"/>
</dbReference>
<dbReference type="InterPro" id="IPR029026">
    <property type="entry name" value="tRNA_m1G_MTases_N"/>
</dbReference>
<comment type="caution">
    <text evidence="4">The sequence shown here is derived from an EMBL/GenBank/DDBJ whole genome shotgun (WGS) entry which is preliminary data.</text>
</comment>
<feature type="domain" description="tRNA/rRNA methyltransferase SpoU type" evidence="3">
    <location>
        <begin position="92"/>
        <end position="228"/>
    </location>
</feature>
<dbReference type="SUPFAM" id="SSF75217">
    <property type="entry name" value="alpha/beta knot"/>
    <property type="match status" value="1"/>
</dbReference>
<dbReference type="Proteomes" id="UP000823123">
    <property type="component" value="Unassembled WGS sequence"/>
</dbReference>
<gene>
    <name evidence="4" type="ORF">IBJ83_05465</name>
</gene>
<keyword evidence="5" id="KW-1185">Reference proteome</keyword>
<dbReference type="PANTHER" id="PTHR43191">
    <property type="entry name" value="RRNA METHYLTRANSFERASE 3"/>
    <property type="match status" value="1"/>
</dbReference>
<evidence type="ECO:0000256" key="2">
    <source>
        <dbReference type="ARBA" id="ARBA00022679"/>
    </source>
</evidence>
<evidence type="ECO:0000256" key="1">
    <source>
        <dbReference type="ARBA" id="ARBA00022603"/>
    </source>
</evidence>
<keyword evidence="1 4" id="KW-0489">Methyltransferase</keyword>
<evidence type="ECO:0000259" key="3">
    <source>
        <dbReference type="Pfam" id="PF00588"/>
    </source>
</evidence>